<dbReference type="Proteomes" id="UP000000531">
    <property type="component" value="Chromosome"/>
</dbReference>
<evidence type="ECO:0000313" key="1">
    <source>
        <dbReference type="EMBL" id="AAW53114.1"/>
    </source>
</evidence>
<dbReference type="HOGENOM" id="CLU_3189267_0_0_9"/>
<proteinExistence type="predicted"/>
<evidence type="ECO:0000313" key="2">
    <source>
        <dbReference type="Proteomes" id="UP000000531"/>
    </source>
</evidence>
<dbReference type="KEGG" id="ser:SERP2248"/>
<reference evidence="1 2" key="1">
    <citation type="journal article" date="2005" name="J. Bacteriol.">
        <title>Insights on evolution of virulence and resistance from the complete genome analysis of an early methicillin-resistant Staphylococcus aureus strain and a biofilm-producing methicillin-resistant Staphylococcus epidermidis strain.</title>
        <authorList>
            <person name="Gill S.R."/>
            <person name="Fouts D.E."/>
            <person name="Archer G.L."/>
            <person name="Mongodin E.F."/>
            <person name="Deboy R.T."/>
            <person name="Ravel J."/>
            <person name="Paulsen I.T."/>
            <person name="Kolonay J.F."/>
            <person name="Brinkac L."/>
            <person name="Beanan M."/>
            <person name="Dodson R.J."/>
            <person name="Daugherty S.C."/>
            <person name="Madupu R."/>
            <person name="Angiuoli S.V."/>
            <person name="Durkin A.S."/>
            <person name="Haft D.H."/>
            <person name="Vamathevan J."/>
            <person name="Khouri H."/>
            <person name="Utterback T."/>
            <person name="Lee C."/>
            <person name="Dimitrov G."/>
            <person name="Jiang L."/>
            <person name="Qin H."/>
            <person name="Weidman J."/>
            <person name="Tran K."/>
            <person name="Kang K."/>
            <person name="Hance I.R."/>
            <person name="Nelson K.E."/>
            <person name="Fraser C.M."/>
        </authorList>
    </citation>
    <scope>NUCLEOTIDE SEQUENCE [LARGE SCALE GENOMIC DNA]</scope>
    <source>
        <strain evidence="2">ATCC 35984 / RP62A</strain>
    </source>
</reference>
<sequence length="46" mass="5414">MSNDTSLIVIVKSSISSSQHDFEKNYFYYVTQFAKLNIRLFNEAYT</sequence>
<keyword evidence="2" id="KW-1185">Reference proteome</keyword>
<protein>
    <submittedName>
        <fullName evidence="1">Uncharacterized protein</fullName>
    </submittedName>
</protein>
<dbReference type="AlphaFoldDB" id="Q5HKU4"/>
<dbReference type="EMBL" id="CP000029">
    <property type="protein sequence ID" value="AAW53114.1"/>
    <property type="molecule type" value="Genomic_DNA"/>
</dbReference>
<accession>Q5HKU4</accession>
<organism evidence="1 2">
    <name type="scientific">Staphylococcus epidermidis (strain ATCC 35984 / DSM 28319 / BCRC 17069 / CCUG 31568 / BM 3577 / RP62A)</name>
    <dbReference type="NCBI Taxonomy" id="176279"/>
    <lineage>
        <taxon>Bacteria</taxon>
        <taxon>Bacillati</taxon>
        <taxon>Bacillota</taxon>
        <taxon>Bacilli</taxon>
        <taxon>Bacillales</taxon>
        <taxon>Staphylococcaceae</taxon>
        <taxon>Staphylococcus</taxon>
    </lineage>
</organism>
<gene>
    <name evidence="1" type="ordered locus">SERP2248</name>
</gene>
<name>Q5HKU4_STAEQ</name>